<evidence type="ECO:0008006" key="4">
    <source>
        <dbReference type="Google" id="ProtNLM"/>
    </source>
</evidence>
<comment type="caution">
    <text evidence="2">The sequence shown here is derived from an EMBL/GenBank/DDBJ whole genome shotgun (WGS) entry which is preliminary data.</text>
</comment>
<evidence type="ECO:0000313" key="2">
    <source>
        <dbReference type="EMBL" id="CAK8678702.1"/>
    </source>
</evidence>
<organism evidence="2 3">
    <name type="scientific">Clavelina lepadiformis</name>
    <name type="common">Light-bulb sea squirt</name>
    <name type="synonym">Ascidia lepadiformis</name>
    <dbReference type="NCBI Taxonomy" id="159417"/>
    <lineage>
        <taxon>Eukaryota</taxon>
        <taxon>Metazoa</taxon>
        <taxon>Chordata</taxon>
        <taxon>Tunicata</taxon>
        <taxon>Ascidiacea</taxon>
        <taxon>Aplousobranchia</taxon>
        <taxon>Clavelinidae</taxon>
        <taxon>Clavelina</taxon>
    </lineage>
</organism>
<dbReference type="EMBL" id="CAWYQH010000057">
    <property type="protein sequence ID" value="CAK8678702.1"/>
    <property type="molecule type" value="Genomic_DNA"/>
</dbReference>
<evidence type="ECO:0000313" key="3">
    <source>
        <dbReference type="Proteomes" id="UP001642483"/>
    </source>
</evidence>
<feature type="region of interest" description="Disordered" evidence="1">
    <location>
        <begin position="156"/>
        <end position="179"/>
    </location>
</feature>
<protein>
    <recommendedName>
        <fullName evidence="4">Deformed</fullName>
    </recommendedName>
</protein>
<sequence>MAQAGILRHTPVHRTTSPDIKVSSYDEEEEGGINGNAIKDGSSLAPPYRKVTMESLSDGDKSDRYFTASSGDDFDYDDDDDGVCIRLDSDDDEDNQSLSGLHINLKTLQAVSSMLAHYSPIIQRDMYGNPLFIAPPPPPEDEYFNDEESAGSSITPQLYGYHDAPHSPSAQSHDSTLTGEDEFQCALQELEDALNGQDQSLLSDAMCELTDVMEKMTYFSADPVDDAVP</sequence>
<feature type="compositionally biased region" description="Polar residues" evidence="1">
    <location>
        <begin position="168"/>
        <end position="178"/>
    </location>
</feature>
<reference evidence="2 3" key="1">
    <citation type="submission" date="2024-02" db="EMBL/GenBank/DDBJ databases">
        <authorList>
            <person name="Daric V."/>
            <person name="Darras S."/>
        </authorList>
    </citation>
    <scope>NUCLEOTIDE SEQUENCE [LARGE SCALE GENOMIC DNA]</scope>
</reference>
<name>A0ABP0FG86_CLALP</name>
<keyword evidence="3" id="KW-1185">Reference proteome</keyword>
<feature type="region of interest" description="Disordered" evidence="1">
    <location>
        <begin position="1"/>
        <end position="79"/>
    </location>
</feature>
<proteinExistence type="predicted"/>
<accession>A0ABP0FG86</accession>
<gene>
    <name evidence="2" type="ORF">CVLEPA_LOCUS8601</name>
</gene>
<evidence type="ECO:0000256" key="1">
    <source>
        <dbReference type="SAM" id="MobiDB-lite"/>
    </source>
</evidence>
<dbReference type="Proteomes" id="UP001642483">
    <property type="component" value="Unassembled WGS sequence"/>
</dbReference>